<dbReference type="InParanoid" id="A0A4R5CJW4"/>
<dbReference type="OrthoDB" id="3691384at2"/>
<dbReference type="Proteomes" id="UP000294739">
    <property type="component" value="Unassembled WGS sequence"/>
</dbReference>
<proteinExistence type="predicted"/>
<accession>A0A4R5CJW4</accession>
<comment type="caution">
    <text evidence="1">The sequence shown here is derived from an EMBL/GenBank/DDBJ whole genome shotgun (WGS) entry which is preliminary data.</text>
</comment>
<reference evidence="1 2" key="1">
    <citation type="submission" date="2019-03" db="EMBL/GenBank/DDBJ databases">
        <title>Draft genome sequences of novel Actinobacteria.</title>
        <authorList>
            <person name="Sahin N."/>
            <person name="Ay H."/>
            <person name="Saygin H."/>
        </authorList>
    </citation>
    <scope>NUCLEOTIDE SEQUENCE [LARGE SCALE GENOMIC DNA]</scope>
    <source>
        <strain evidence="1 2">5K138</strain>
    </source>
</reference>
<dbReference type="AlphaFoldDB" id="A0A4R5CJW4"/>
<keyword evidence="2" id="KW-1185">Reference proteome</keyword>
<evidence type="ECO:0000313" key="1">
    <source>
        <dbReference type="EMBL" id="TDD98900.1"/>
    </source>
</evidence>
<name>A0A4R5CJW4_9ACTN</name>
<dbReference type="RefSeq" id="WP_131900932.1">
    <property type="nucleotide sequence ID" value="NZ_SMKZ01000064.1"/>
</dbReference>
<sequence length="117" mass="12896">MAWPPTLDELKDDLKITDDRDDERLTRVLDASVFFVERVRARDYNFGGGSTSTKPDPAGDASLILGTIRLAGRWHARNRSPDGLVMMAEAGSGRVPSVDPDIDRLLRIGRHARPVVG</sequence>
<protein>
    <recommendedName>
        <fullName evidence="3">Phage gp6-like head-tail connector protein</fullName>
    </recommendedName>
</protein>
<dbReference type="EMBL" id="SMKZ01000064">
    <property type="protein sequence ID" value="TDD98900.1"/>
    <property type="molecule type" value="Genomic_DNA"/>
</dbReference>
<gene>
    <name evidence="1" type="ORF">E1269_28255</name>
</gene>
<evidence type="ECO:0000313" key="2">
    <source>
        <dbReference type="Proteomes" id="UP000294739"/>
    </source>
</evidence>
<evidence type="ECO:0008006" key="3">
    <source>
        <dbReference type="Google" id="ProtNLM"/>
    </source>
</evidence>
<organism evidence="1 2">
    <name type="scientific">Jiangella asiatica</name>
    <dbReference type="NCBI Taxonomy" id="2530372"/>
    <lineage>
        <taxon>Bacteria</taxon>
        <taxon>Bacillati</taxon>
        <taxon>Actinomycetota</taxon>
        <taxon>Actinomycetes</taxon>
        <taxon>Jiangellales</taxon>
        <taxon>Jiangellaceae</taxon>
        <taxon>Jiangella</taxon>
    </lineage>
</organism>